<dbReference type="KEGG" id="sgbi:P3F81_02905"/>
<organism evidence="9 10">
    <name type="scientific">Selenobaculum gibii</name>
    <dbReference type="NCBI Taxonomy" id="3054208"/>
    <lineage>
        <taxon>Bacteria</taxon>
        <taxon>Bacillati</taxon>
        <taxon>Bacillota</taxon>
        <taxon>Negativicutes</taxon>
        <taxon>Selenomonadales</taxon>
        <taxon>Selenomonadaceae</taxon>
        <taxon>Selenobaculum</taxon>
    </lineage>
</organism>
<protein>
    <submittedName>
        <fullName evidence="9">Endospore germination permease</fullName>
    </submittedName>
</protein>
<dbReference type="GO" id="GO:0016020">
    <property type="term" value="C:membrane"/>
    <property type="evidence" value="ECO:0007669"/>
    <property type="project" value="UniProtKB-SubCell"/>
</dbReference>
<dbReference type="NCBIfam" id="TIGR00912">
    <property type="entry name" value="2A0309"/>
    <property type="match status" value="1"/>
</dbReference>
<evidence type="ECO:0000256" key="3">
    <source>
        <dbReference type="ARBA" id="ARBA00022448"/>
    </source>
</evidence>
<dbReference type="InterPro" id="IPR004761">
    <property type="entry name" value="Spore_GerAB"/>
</dbReference>
<feature type="transmembrane region" description="Helical" evidence="8">
    <location>
        <begin position="37"/>
        <end position="57"/>
    </location>
</feature>
<dbReference type="Pfam" id="PF03845">
    <property type="entry name" value="Spore_permease"/>
    <property type="match status" value="1"/>
</dbReference>
<sequence>MQSKITSMKTEIYMMVLFLLGSNSAIGISWGVGQDNWISIILALAFGSIFILMYARINSLFPGKNLYDITELIFGKIIGKIITALIIVYAIYLSTIVIKLISEFIKIVTLVETPVIPIMILLVIAATYLTFSGINTLKKWSIFVFPIYFLILLYILIASMPEMKYTNLLPIFEHSTIDIVKASLKILSTTFIGTILFLTFEDFIRNRENPYMIYFFGFFIAMIIFIAIFLISAMVLGIPMLESSYFPIYTVARLISIGDFLSRIEMIIFFNFLLACIAKISICLSAAVKGVKCLFDNRNEGLILFILSISVLVISILGFNSIMDLLKFLDVYQIYILFFQMLIPVMIWIGAELKVGK</sequence>
<dbReference type="PANTHER" id="PTHR34975:SF2">
    <property type="entry name" value="SPORE GERMINATION PROTEIN A2"/>
    <property type="match status" value="1"/>
</dbReference>
<name>A0A9Y2AKM0_9FIRM</name>
<dbReference type="EMBL" id="CP120678">
    <property type="protein sequence ID" value="WIW71280.1"/>
    <property type="molecule type" value="Genomic_DNA"/>
</dbReference>
<evidence type="ECO:0000256" key="5">
    <source>
        <dbReference type="ARBA" id="ARBA00022692"/>
    </source>
</evidence>
<evidence type="ECO:0000256" key="1">
    <source>
        <dbReference type="ARBA" id="ARBA00004141"/>
    </source>
</evidence>
<evidence type="ECO:0000256" key="4">
    <source>
        <dbReference type="ARBA" id="ARBA00022544"/>
    </source>
</evidence>
<dbReference type="RefSeq" id="WP_147667590.1">
    <property type="nucleotide sequence ID" value="NZ_CP120678.1"/>
</dbReference>
<evidence type="ECO:0000256" key="7">
    <source>
        <dbReference type="ARBA" id="ARBA00023136"/>
    </source>
</evidence>
<feature type="transmembrane region" description="Helical" evidence="8">
    <location>
        <begin position="268"/>
        <end position="289"/>
    </location>
</feature>
<dbReference type="AlphaFoldDB" id="A0A9Y2AKM0"/>
<feature type="transmembrane region" description="Helical" evidence="8">
    <location>
        <begin position="77"/>
        <end position="98"/>
    </location>
</feature>
<feature type="transmembrane region" description="Helical" evidence="8">
    <location>
        <begin position="140"/>
        <end position="159"/>
    </location>
</feature>
<comment type="similarity">
    <text evidence="2">Belongs to the amino acid-polyamine-organocation (APC) superfamily. Spore germination protein (SGP) (TC 2.A.3.9) family.</text>
</comment>
<keyword evidence="4" id="KW-0309">Germination</keyword>
<feature type="transmembrane region" description="Helical" evidence="8">
    <location>
        <begin position="212"/>
        <end position="238"/>
    </location>
</feature>
<evidence type="ECO:0000313" key="10">
    <source>
        <dbReference type="Proteomes" id="UP001243623"/>
    </source>
</evidence>
<comment type="subcellular location">
    <subcellularLocation>
        <location evidence="1">Membrane</location>
        <topology evidence="1">Multi-pass membrane protein</topology>
    </subcellularLocation>
</comment>
<dbReference type="Proteomes" id="UP001243623">
    <property type="component" value="Chromosome"/>
</dbReference>
<accession>A0A9Y2AKM0</accession>
<proteinExistence type="inferred from homology"/>
<feature type="transmembrane region" description="Helical" evidence="8">
    <location>
        <begin position="12"/>
        <end position="31"/>
    </location>
</feature>
<evidence type="ECO:0000256" key="8">
    <source>
        <dbReference type="SAM" id="Phobius"/>
    </source>
</evidence>
<evidence type="ECO:0000256" key="2">
    <source>
        <dbReference type="ARBA" id="ARBA00007998"/>
    </source>
</evidence>
<evidence type="ECO:0000256" key="6">
    <source>
        <dbReference type="ARBA" id="ARBA00022989"/>
    </source>
</evidence>
<feature type="transmembrane region" description="Helical" evidence="8">
    <location>
        <begin position="331"/>
        <end position="351"/>
    </location>
</feature>
<keyword evidence="3" id="KW-0813">Transport</keyword>
<reference evidence="9" key="1">
    <citation type="submission" date="2023-03" db="EMBL/GenBank/DDBJ databases">
        <title>Selenobaculum gbiensis gen. nov. sp. nov., a new bacterium isolated from the gut microbiota of IBD patient.</title>
        <authorList>
            <person name="Yeo S."/>
            <person name="Park H."/>
            <person name="Huh C.S."/>
        </authorList>
    </citation>
    <scope>NUCLEOTIDE SEQUENCE</scope>
    <source>
        <strain evidence="9">ICN-92133</strain>
    </source>
</reference>
<keyword evidence="5 8" id="KW-0812">Transmembrane</keyword>
<dbReference type="PANTHER" id="PTHR34975">
    <property type="entry name" value="SPORE GERMINATION PROTEIN A2"/>
    <property type="match status" value="1"/>
</dbReference>
<evidence type="ECO:0000313" key="9">
    <source>
        <dbReference type="EMBL" id="WIW71280.1"/>
    </source>
</evidence>
<feature type="transmembrane region" description="Helical" evidence="8">
    <location>
        <begin position="179"/>
        <end position="200"/>
    </location>
</feature>
<feature type="transmembrane region" description="Helical" evidence="8">
    <location>
        <begin position="301"/>
        <end position="319"/>
    </location>
</feature>
<keyword evidence="10" id="KW-1185">Reference proteome</keyword>
<keyword evidence="7 8" id="KW-0472">Membrane</keyword>
<keyword evidence="6 8" id="KW-1133">Transmembrane helix</keyword>
<gene>
    <name evidence="9" type="ORF">P3F81_02905</name>
</gene>
<dbReference type="GO" id="GO:0009847">
    <property type="term" value="P:spore germination"/>
    <property type="evidence" value="ECO:0007669"/>
    <property type="project" value="InterPro"/>
</dbReference>
<feature type="transmembrane region" description="Helical" evidence="8">
    <location>
        <begin position="104"/>
        <end position="128"/>
    </location>
</feature>